<sequence>MTLSEQLLEKIEKNTVKVGIIGLGYVGLPLAVSFARKGISVLGFEKSEKKAQAVNEGRNYIGDVDDTELARLVQEGHLSATIDFTRIAECDAVIICVPTPLDKFKKPDMSYIERACVDIGRNMHRGTFISLESTTYPTTTEEFMKPIIERESGMKEGVDFWLCFSPERVDPGNKTYKTDNTPKVVGGLGEEAQKIALALYGKAIQYLYPVSSPRAAEMVKILENTYRLVNISLINELALLAGKMQINIWEVIEAAKTKPYGFQAFYPGPGIGGHCIPLDPFYLEYVAKGLNFDLTMIDAAGKINNLQPYRMMNKIAFALNRHKKPMNGSTILFLGVAYKPDIDDARESPALEVMSLVAHKGAKVQYHDPYIPEVTDEHGRHWQGVELSDEILASADCVVFTTNHSCFDIEHIVEKANLVVDMRNAVERVNIENEKVFKL</sequence>
<accession>A0A3P3XGF3</accession>
<dbReference type="NCBIfam" id="TIGR03026">
    <property type="entry name" value="NDP-sugDHase"/>
    <property type="match status" value="1"/>
</dbReference>
<dbReference type="Pfam" id="PF03721">
    <property type="entry name" value="UDPG_MGDP_dh_N"/>
    <property type="match status" value="1"/>
</dbReference>
<dbReference type="GO" id="GO:0051287">
    <property type="term" value="F:NAD binding"/>
    <property type="evidence" value="ECO:0007669"/>
    <property type="project" value="InterPro"/>
</dbReference>
<dbReference type="SUPFAM" id="SSF48179">
    <property type="entry name" value="6-phosphogluconate dehydrogenase C-terminal domain-like"/>
    <property type="match status" value="1"/>
</dbReference>
<dbReference type="PANTHER" id="PTHR43491">
    <property type="entry name" value="UDP-N-ACETYL-D-MANNOSAMINE DEHYDROGENASE"/>
    <property type="match status" value="1"/>
</dbReference>
<proteinExistence type="inferred from homology"/>
<comment type="similarity">
    <text evidence="3">Belongs to the UDP-glucose/GDP-mannose dehydrogenase family.</text>
</comment>
<keyword evidence="2" id="KW-0520">NAD</keyword>
<dbReference type="InterPro" id="IPR017476">
    <property type="entry name" value="UDP-Glc/GDP-Man"/>
</dbReference>
<dbReference type="Pfam" id="PF03720">
    <property type="entry name" value="UDPG_MGDP_dh_C"/>
    <property type="match status" value="1"/>
</dbReference>
<dbReference type="PANTHER" id="PTHR43491:SF1">
    <property type="entry name" value="UDP-N-ACETYL-D-MANNOSAMINE DEHYDROGENASE"/>
    <property type="match status" value="1"/>
</dbReference>
<dbReference type="PIRSF" id="PIRSF500136">
    <property type="entry name" value="UDP_ManNAc_DH"/>
    <property type="match status" value="1"/>
</dbReference>
<dbReference type="InterPro" id="IPR036220">
    <property type="entry name" value="UDP-Glc/GDP-Man_DH_C_sf"/>
</dbReference>
<dbReference type="Pfam" id="PF00984">
    <property type="entry name" value="UDPG_MGDP_dh"/>
    <property type="match status" value="1"/>
</dbReference>
<dbReference type="InterPro" id="IPR014027">
    <property type="entry name" value="UDP-Glc/GDP-Man_DH_C"/>
</dbReference>
<keyword evidence="1 5" id="KW-0560">Oxidoreductase</keyword>
<dbReference type="SUPFAM" id="SSF52413">
    <property type="entry name" value="UDP-glucose/GDP-mannose dehydrogenase C-terminal domain"/>
    <property type="match status" value="1"/>
</dbReference>
<gene>
    <name evidence="5" type="primary">wbpA</name>
    <name evidence="5" type="ORF">SPIROBIBN47_170027</name>
</gene>
<dbReference type="InterPro" id="IPR001732">
    <property type="entry name" value="UDP-Glc/GDP-Man_DH_N"/>
</dbReference>
<evidence type="ECO:0000259" key="4">
    <source>
        <dbReference type="SMART" id="SM00984"/>
    </source>
</evidence>
<dbReference type="PIRSF" id="PIRSF000124">
    <property type="entry name" value="UDPglc_GDPman_dh"/>
    <property type="match status" value="1"/>
</dbReference>
<dbReference type="InterPro" id="IPR008927">
    <property type="entry name" value="6-PGluconate_DH-like_C_sf"/>
</dbReference>
<reference evidence="5" key="1">
    <citation type="submission" date="2017-02" db="EMBL/GenBank/DDBJ databases">
        <authorList>
            <person name="Regsiter A."/>
            <person name="William W."/>
        </authorList>
    </citation>
    <scope>NUCLEOTIDE SEQUENCE</scope>
    <source>
        <strain evidence="5">Bib</strain>
    </source>
</reference>
<dbReference type="InterPro" id="IPR028359">
    <property type="entry name" value="UDP_ManNAc/GlcNAc_DH"/>
</dbReference>
<dbReference type="GO" id="GO:0000271">
    <property type="term" value="P:polysaccharide biosynthetic process"/>
    <property type="evidence" value="ECO:0007669"/>
    <property type="project" value="InterPro"/>
</dbReference>
<evidence type="ECO:0000256" key="1">
    <source>
        <dbReference type="ARBA" id="ARBA00023002"/>
    </source>
</evidence>
<dbReference type="GO" id="GO:0047004">
    <property type="term" value="F:UDP-N-acetylglucosamine 6-dehydrogenase activity"/>
    <property type="evidence" value="ECO:0007669"/>
    <property type="project" value="UniProtKB-EC"/>
</dbReference>
<dbReference type="GO" id="GO:0016628">
    <property type="term" value="F:oxidoreductase activity, acting on the CH-CH group of donors, NAD or NADP as acceptor"/>
    <property type="evidence" value="ECO:0007669"/>
    <property type="project" value="InterPro"/>
</dbReference>
<dbReference type="InterPro" id="IPR036291">
    <property type="entry name" value="NAD(P)-bd_dom_sf"/>
</dbReference>
<evidence type="ECO:0000313" key="5">
    <source>
        <dbReference type="EMBL" id="SLM11073.1"/>
    </source>
</evidence>
<dbReference type="SMART" id="SM00984">
    <property type="entry name" value="UDPG_MGDP_dh_C"/>
    <property type="match status" value="1"/>
</dbReference>
<dbReference type="AlphaFoldDB" id="A0A3P3XGF3"/>
<dbReference type="Gene3D" id="3.40.50.720">
    <property type="entry name" value="NAD(P)-binding Rossmann-like Domain"/>
    <property type="match status" value="2"/>
</dbReference>
<dbReference type="SUPFAM" id="SSF51735">
    <property type="entry name" value="NAD(P)-binding Rossmann-fold domains"/>
    <property type="match status" value="1"/>
</dbReference>
<dbReference type="EMBL" id="FWDM01000009">
    <property type="protein sequence ID" value="SLM11073.1"/>
    <property type="molecule type" value="Genomic_DNA"/>
</dbReference>
<dbReference type="EC" id="1.1.1.136" evidence="5"/>
<evidence type="ECO:0000256" key="2">
    <source>
        <dbReference type="ARBA" id="ARBA00023027"/>
    </source>
</evidence>
<protein>
    <submittedName>
        <fullName evidence="5">UDP-N-acetyl-D-glucosamine 6-dehydrogenase</fullName>
        <ecNumber evidence="5">1.1.1.136</ecNumber>
    </submittedName>
</protein>
<organism evidence="5">
    <name type="scientific">uncultured spirochete</name>
    <dbReference type="NCBI Taxonomy" id="156406"/>
    <lineage>
        <taxon>Bacteria</taxon>
        <taxon>Pseudomonadati</taxon>
        <taxon>Spirochaetota</taxon>
        <taxon>Spirochaetia</taxon>
        <taxon>Spirochaetales</taxon>
        <taxon>environmental samples</taxon>
    </lineage>
</organism>
<feature type="domain" description="UDP-glucose/GDP-mannose dehydrogenase C-terminal" evidence="4">
    <location>
        <begin position="332"/>
        <end position="428"/>
    </location>
</feature>
<name>A0A3P3XGF3_9SPIR</name>
<dbReference type="InterPro" id="IPR014026">
    <property type="entry name" value="UDP-Glc/GDP-Man_DH_dimer"/>
</dbReference>
<evidence type="ECO:0000256" key="3">
    <source>
        <dbReference type="PIRNR" id="PIRNR000124"/>
    </source>
</evidence>